<reference evidence="2" key="1">
    <citation type="journal article" date="2020" name="Stud. Mycol.">
        <title>101 Dothideomycetes genomes: A test case for predicting lifestyles and emergence of pathogens.</title>
        <authorList>
            <person name="Haridas S."/>
            <person name="Albert R."/>
            <person name="Binder M."/>
            <person name="Bloem J."/>
            <person name="LaButti K."/>
            <person name="Salamov A."/>
            <person name="Andreopoulos B."/>
            <person name="Baker S."/>
            <person name="Barry K."/>
            <person name="Bills G."/>
            <person name="Bluhm B."/>
            <person name="Cannon C."/>
            <person name="Castanera R."/>
            <person name="Culley D."/>
            <person name="Daum C."/>
            <person name="Ezra D."/>
            <person name="Gonzalez J."/>
            <person name="Henrissat B."/>
            <person name="Kuo A."/>
            <person name="Liang C."/>
            <person name="Lipzen A."/>
            <person name="Lutzoni F."/>
            <person name="Magnuson J."/>
            <person name="Mondo S."/>
            <person name="Nolan M."/>
            <person name="Ohm R."/>
            <person name="Pangilinan J."/>
            <person name="Park H.-J."/>
            <person name="Ramirez L."/>
            <person name="Alfaro M."/>
            <person name="Sun H."/>
            <person name="Tritt A."/>
            <person name="Yoshinaga Y."/>
            <person name="Zwiers L.-H."/>
            <person name="Turgeon B."/>
            <person name="Goodwin S."/>
            <person name="Spatafora J."/>
            <person name="Crous P."/>
            <person name="Grigoriev I."/>
        </authorList>
    </citation>
    <scope>NUCLEOTIDE SEQUENCE [LARGE SCALE GENOMIC DNA]</scope>
    <source>
        <strain evidence="2">CBS 304.66</strain>
    </source>
</reference>
<dbReference type="Proteomes" id="UP000800093">
    <property type="component" value="Unassembled WGS sequence"/>
</dbReference>
<gene>
    <name evidence="1" type="ORF">CC78DRAFT_151023</name>
</gene>
<protein>
    <submittedName>
        <fullName evidence="1">Uncharacterized protein</fullName>
    </submittedName>
</protein>
<name>A0A9P4K222_9PLEO</name>
<evidence type="ECO:0000313" key="2">
    <source>
        <dbReference type="Proteomes" id="UP000800093"/>
    </source>
</evidence>
<proteinExistence type="predicted"/>
<dbReference type="AlphaFoldDB" id="A0A9P4K222"/>
<accession>A0A9P4K222</accession>
<evidence type="ECO:0000313" key="1">
    <source>
        <dbReference type="EMBL" id="KAF2258064.1"/>
    </source>
</evidence>
<sequence length="77" mass="8603">MNNAVPLLDGQDCEALLNAGRGGERNMMVDATQYRAKVMPFTIYSELSGNRARNFEGRRFAVHSHLRYLRGPVCAST</sequence>
<comment type="caution">
    <text evidence="1">The sequence shown here is derived from an EMBL/GenBank/DDBJ whole genome shotgun (WGS) entry which is preliminary data.</text>
</comment>
<organism evidence="1 2">
    <name type="scientific">Lojkania enalia</name>
    <dbReference type="NCBI Taxonomy" id="147567"/>
    <lineage>
        <taxon>Eukaryota</taxon>
        <taxon>Fungi</taxon>
        <taxon>Dikarya</taxon>
        <taxon>Ascomycota</taxon>
        <taxon>Pezizomycotina</taxon>
        <taxon>Dothideomycetes</taxon>
        <taxon>Pleosporomycetidae</taxon>
        <taxon>Pleosporales</taxon>
        <taxon>Pleosporales incertae sedis</taxon>
        <taxon>Lojkania</taxon>
    </lineage>
</organism>
<keyword evidence="2" id="KW-1185">Reference proteome</keyword>
<dbReference type="EMBL" id="ML986789">
    <property type="protein sequence ID" value="KAF2258064.1"/>
    <property type="molecule type" value="Genomic_DNA"/>
</dbReference>